<protein>
    <submittedName>
        <fullName evidence="1">GYD domain-containing protein</fullName>
    </submittedName>
</protein>
<evidence type="ECO:0000313" key="1">
    <source>
        <dbReference type="EMBL" id="MBL1100596.1"/>
    </source>
</evidence>
<dbReference type="InterPro" id="IPR014845">
    <property type="entry name" value="GYD/TTHA1554"/>
</dbReference>
<accession>A0ABS1NKF7</accession>
<gene>
    <name evidence="1" type="ORF">JK363_28820</name>
</gene>
<dbReference type="Proteomes" id="UP000634229">
    <property type="component" value="Unassembled WGS sequence"/>
</dbReference>
<dbReference type="Pfam" id="PF08734">
    <property type="entry name" value="GYD"/>
    <property type="match status" value="1"/>
</dbReference>
<proteinExistence type="predicted"/>
<keyword evidence="2" id="KW-1185">Reference proteome</keyword>
<dbReference type="EMBL" id="JAERRF010000020">
    <property type="protein sequence ID" value="MBL1100596.1"/>
    <property type="molecule type" value="Genomic_DNA"/>
</dbReference>
<reference evidence="1 2" key="1">
    <citation type="submission" date="2021-01" db="EMBL/GenBank/DDBJ databases">
        <title>WGS of actinomycetes isolated from Thailand.</title>
        <authorList>
            <person name="Thawai C."/>
        </authorList>
    </citation>
    <scope>NUCLEOTIDE SEQUENCE [LARGE SCALE GENOMIC DNA]</scope>
    <source>
        <strain evidence="1 2">CA1R205</strain>
    </source>
</reference>
<name>A0ABS1NKF7_9ACTN</name>
<organism evidence="1 2">
    <name type="scientific">Streptomyces coffeae</name>
    <dbReference type="NCBI Taxonomy" id="621382"/>
    <lineage>
        <taxon>Bacteria</taxon>
        <taxon>Bacillati</taxon>
        <taxon>Actinomycetota</taxon>
        <taxon>Actinomycetes</taxon>
        <taxon>Kitasatosporales</taxon>
        <taxon>Streptomycetaceae</taxon>
        <taxon>Streptomyces</taxon>
    </lineage>
</organism>
<dbReference type="RefSeq" id="WP_201879250.1">
    <property type="nucleotide sequence ID" value="NZ_JAERRF010000020.1"/>
</dbReference>
<comment type="caution">
    <text evidence="1">The sequence shown here is derived from an EMBL/GenBank/DDBJ whole genome shotgun (WGS) entry which is preliminary data.</text>
</comment>
<sequence>MPKYLVTVSYSVSGTKGLLADGGTGRREAVRRELQSCGGTLESMYFAFGEHDLYAVVDMPDNVSMAATSITARASGAVYSKAVPLLSPEDLDAATKMQVDYRPPGTSTEG</sequence>
<evidence type="ECO:0000313" key="2">
    <source>
        <dbReference type="Proteomes" id="UP000634229"/>
    </source>
</evidence>